<accession>A0AA37F798</accession>
<feature type="transmembrane region" description="Helical" evidence="1">
    <location>
        <begin position="57"/>
        <end position="78"/>
    </location>
</feature>
<dbReference type="EMBL" id="BMQD01000023">
    <property type="protein sequence ID" value="GGK91162.1"/>
    <property type="molecule type" value="Genomic_DNA"/>
</dbReference>
<feature type="transmembrane region" description="Helical" evidence="1">
    <location>
        <begin position="21"/>
        <end position="45"/>
    </location>
</feature>
<dbReference type="AlphaFoldDB" id="A0AA37F798"/>
<evidence type="ECO:0000313" key="3">
    <source>
        <dbReference type="Proteomes" id="UP000627984"/>
    </source>
</evidence>
<comment type="caution">
    <text evidence="2">The sequence shown here is derived from an EMBL/GenBank/DDBJ whole genome shotgun (WGS) entry which is preliminary data.</text>
</comment>
<reference evidence="2" key="1">
    <citation type="journal article" date="2014" name="Int. J. Syst. Evol. Microbiol.">
        <title>Complete genome sequence of Corynebacterium casei LMG S-19264T (=DSM 44701T), isolated from a smear-ripened cheese.</title>
        <authorList>
            <consortium name="US DOE Joint Genome Institute (JGI-PGF)"/>
            <person name="Walter F."/>
            <person name="Albersmeier A."/>
            <person name="Kalinowski J."/>
            <person name="Ruckert C."/>
        </authorList>
    </citation>
    <scope>NUCLEOTIDE SEQUENCE</scope>
    <source>
        <strain evidence="2">JCM 3093</strain>
    </source>
</reference>
<name>A0AA37F798_9ACTN</name>
<organism evidence="2 3">
    <name type="scientific">Planomonospora parontospora</name>
    <dbReference type="NCBI Taxonomy" id="58119"/>
    <lineage>
        <taxon>Bacteria</taxon>
        <taxon>Bacillati</taxon>
        <taxon>Actinomycetota</taxon>
        <taxon>Actinomycetes</taxon>
        <taxon>Streptosporangiales</taxon>
        <taxon>Streptosporangiaceae</taxon>
        <taxon>Planomonospora</taxon>
    </lineage>
</organism>
<evidence type="ECO:0000313" key="2">
    <source>
        <dbReference type="EMBL" id="GGK91162.1"/>
    </source>
</evidence>
<protein>
    <submittedName>
        <fullName evidence="2">Uncharacterized protein</fullName>
    </submittedName>
</protein>
<keyword evidence="1" id="KW-0472">Membrane</keyword>
<keyword evidence="1" id="KW-1133">Transmembrane helix</keyword>
<feature type="transmembrane region" description="Helical" evidence="1">
    <location>
        <begin position="85"/>
        <end position="102"/>
    </location>
</feature>
<keyword evidence="1" id="KW-0812">Transmembrane</keyword>
<sequence>MRKTSRDGLVRRGLRREIVSLLAMIMIMWTLAAIAGVMIGIRLFVGLARVPWTWNRSVARGYLSIYVLAVFVFAGYLIAVGSNELWTLLVVVVFGPGLYVALRQLSALGRS</sequence>
<gene>
    <name evidence="2" type="ORF">GCM10010126_58240</name>
</gene>
<dbReference type="Proteomes" id="UP000627984">
    <property type="component" value="Unassembled WGS sequence"/>
</dbReference>
<evidence type="ECO:0000256" key="1">
    <source>
        <dbReference type="SAM" id="Phobius"/>
    </source>
</evidence>
<reference evidence="2" key="2">
    <citation type="submission" date="2022-09" db="EMBL/GenBank/DDBJ databases">
        <authorList>
            <person name="Sun Q."/>
            <person name="Ohkuma M."/>
        </authorList>
    </citation>
    <scope>NUCLEOTIDE SEQUENCE</scope>
    <source>
        <strain evidence="2">JCM 3093</strain>
    </source>
</reference>
<proteinExistence type="predicted"/>